<evidence type="ECO:0000313" key="2">
    <source>
        <dbReference type="EMBL" id="KAF7370342.1"/>
    </source>
</evidence>
<name>A0A8H6Z435_9AGAR</name>
<comment type="caution">
    <text evidence="2">The sequence shown here is derived from an EMBL/GenBank/DDBJ whole genome shotgun (WGS) entry which is preliminary data.</text>
</comment>
<dbReference type="Proteomes" id="UP000623467">
    <property type="component" value="Unassembled WGS sequence"/>
</dbReference>
<keyword evidence="3" id="KW-1185">Reference proteome</keyword>
<dbReference type="EMBL" id="JACAZH010000004">
    <property type="protein sequence ID" value="KAF7370342.1"/>
    <property type="molecule type" value="Genomic_DNA"/>
</dbReference>
<proteinExistence type="predicted"/>
<sequence length="147" mass="16869">MLDSGTIYLSLRSPFLWHAIAIALSLIPIIDLRYGAIAVAIAYLGLYAVHRMRPSSRLEQLDDAIKIAAELLSRAISQACSRNIFKVDEIRRELLEARLLVSQIQSDFLEAHDASWMNYLQSMRAIWQKLNQCEHQVLTMFTYLAHH</sequence>
<keyword evidence="1" id="KW-0812">Transmembrane</keyword>
<reference evidence="2" key="1">
    <citation type="submission" date="2020-05" db="EMBL/GenBank/DDBJ databases">
        <title>Mycena genomes resolve the evolution of fungal bioluminescence.</title>
        <authorList>
            <person name="Tsai I.J."/>
        </authorList>
    </citation>
    <scope>NUCLEOTIDE SEQUENCE</scope>
    <source>
        <strain evidence="2">160909Yilan</strain>
    </source>
</reference>
<evidence type="ECO:0000313" key="3">
    <source>
        <dbReference type="Proteomes" id="UP000623467"/>
    </source>
</evidence>
<dbReference type="OrthoDB" id="2977946at2759"/>
<feature type="transmembrane region" description="Helical" evidence="1">
    <location>
        <begin position="15"/>
        <end position="48"/>
    </location>
</feature>
<keyword evidence="1" id="KW-0472">Membrane</keyword>
<organism evidence="2 3">
    <name type="scientific">Mycena sanguinolenta</name>
    <dbReference type="NCBI Taxonomy" id="230812"/>
    <lineage>
        <taxon>Eukaryota</taxon>
        <taxon>Fungi</taxon>
        <taxon>Dikarya</taxon>
        <taxon>Basidiomycota</taxon>
        <taxon>Agaricomycotina</taxon>
        <taxon>Agaricomycetes</taxon>
        <taxon>Agaricomycetidae</taxon>
        <taxon>Agaricales</taxon>
        <taxon>Marasmiineae</taxon>
        <taxon>Mycenaceae</taxon>
        <taxon>Mycena</taxon>
    </lineage>
</organism>
<evidence type="ECO:0000256" key="1">
    <source>
        <dbReference type="SAM" id="Phobius"/>
    </source>
</evidence>
<keyword evidence="1" id="KW-1133">Transmembrane helix</keyword>
<dbReference type="AlphaFoldDB" id="A0A8H6Z435"/>
<gene>
    <name evidence="2" type="ORF">MSAN_00665600</name>
</gene>
<protein>
    <submittedName>
        <fullName evidence="2">Uncharacterized protein</fullName>
    </submittedName>
</protein>
<accession>A0A8H6Z435</accession>